<evidence type="ECO:0000313" key="3">
    <source>
        <dbReference type="Proteomes" id="UP000501719"/>
    </source>
</evidence>
<gene>
    <name evidence="2" type="primary">300_4L</name>
</gene>
<keyword evidence="1" id="KW-0812">Transmembrane</keyword>
<organismHost>
    <name type="scientific">Phacochoerus aethiopicus</name>
    <name type="common">Warthog</name>
    <dbReference type="NCBI Taxonomy" id="85517"/>
</organismHost>
<feature type="transmembrane region" description="Helical" evidence="1">
    <location>
        <begin position="17"/>
        <end position="38"/>
    </location>
</feature>
<proteinExistence type="predicted"/>
<organismHost>
    <name type="scientific">Ornithodoros</name>
    <name type="common">relapsing fever ticks</name>
    <dbReference type="NCBI Taxonomy" id="6937"/>
</organismHost>
<organism evidence="2 3">
    <name type="scientific">African swine fever virus</name>
    <name type="common">ASFV</name>
    <dbReference type="NCBI Taxonomy" id="10497"/>
    <lineage>
        <taxon>Viruses</taxon>
        <taxon>Varidnaviria</taxon>
        <taxon>Bamfordvirae</taxon>
        <taxon>Nucleocytoviricota</taxon>
        <taxon>Pokkesviricetes</taxon>
        <taxon>Asfuvirales</taxon>
        <taxon>Asfarviridae</taxon>
        <taxon>Asfivirus</taxon>
        <taxon>Asfivirus haemorrhagiae</taxon>
    </lineage>
</organism>
<name>A0A8A1UGD0_ASF</name>
<keyword evidence="1" id="KW-1133">Transmembrane helix</keyword>
<protein>
    <submittedName>
        <fullName evidence="2">p300_4L</fullName>
    </submittedName>
</protein>
<feature type="transmembrane region" description="Helical" evidence="1">
    <location>
        <begin position="263"/>
        <end position="296"/>
    </location>
</feature>
<organismHost>
    <name type="scientific">Potamochoerus larvatus</name>
    <name type="common">Bushpig</name>
    <dbReference type="NCBI Taxonomy" id="273792"/>
</organismHost>
<reference evidence="2 3" key="1">
    <citation type="submission" date="2019-10" db="EMBL/GenBank/DDBJ databases">
        <authorList>
            <person name="Ndlovu S.S."/>
        </authorList>
    </citation>
    <scope>NUCLEOTIDE SEQUENCE [LARGE SCALE GENOMIC DNA]</scope>
    <source>
        <strain evidence="2">Zaire</strain>
    </source>
</reference>
<organismHost>
    <name type="scientific">Sus scrofa</name>
    <name type="common">Pig</name>
    <dbReference type="NCBI Taxonomy" id="9823"/>
</organismHost>
<sequence>MYIKILGFFTILYRYKFFFVLHHHVWVYVIPGIVYLYISYIRTQRHVHISFILVCFLLHLQRCRTSECVSANKRPYFSMGRSPFHSVPQHPLLYFFIRFIQKAFHPFHVLIQTGTYKEHYGYCTLIIQCTNVCFTYFFQRVFHTMFYRHTNTKPIPTFSIQGFAVHIYTSKIYFKLYILFIQKLETVVYVSTFSTNLKNSIYFTVAVEMFVCYLFIVFTGQFFFWEQWFAIRQRSSTVLCELFIRSPTQKPICQHVLITFYRVYVYILYIVTCTMLLSVWTYVAAFCTLMYAIILLTTYPQMGYYFFVMFYKLDMFLYCYRFVRNVIYTQHFITMRCF</sequence>
<organismHost>
    <name type="scientific">Phacochoerus africanus</name>
    <name type="common">Warthog</name>
    <dbReference type="NCBI Taxonomy" id="41426"/>
</organismHost>
<evidence type="ECO:0000256" key="1">
    <source>
        <dbReference type="SAM" id="Phobius"/>
    </source>
</evidence>
<evidence type="ECO:0000313" key="2">
    <source>
        <dbReference type="EMBL" id="QST78701.1"/>
    </source>
</evidence>
<dbReference type="Proteomes" id="UP000501719">
    <property type="component" value="Segment"/>
</dbReference>
<feature type="transmembrane region" description="Helical" evidence="1">
    <location>
        <begin position="201"/>
        <end position="225"/>
    </location>
</feature>
<organismHost>
    <name type="scientific">Ornithodoros moubata</name>
    <name type="common">Soft tick</name>
    <name type="synonym">Argasid tick</name>
    <dbReference type="NCBI Taxonomy" id="6938"/>
</organismHost>
<accession>A0A8A1UGD0</accession>
<dbReference type="EMBL" id="MN630494">
    <property type="protein sequence ID" value="QST78701.1"/>
    <property type="molecule type" value="Genomic_DNA"/>
</dbReference>
<keyword evidence="1" id="KW-0472">Membrane</keyword>